<name>F4KXH0_HALH1</name>
<dbReference type="Proteomes" id="UP000008461">
    <property type="component" value="Chromosome"/>
</dbReference>
<dbReference type="InterPro" id="IPR052346">
    <property type="entry name" value="O-mannosyl-transferase_TMTC"/>
</dbReference>
<organism evidence="6 7">
    <name type="scientific">Haliscomenobacter hydrossis (strain ATCC 27775 / DSM 1100 / LMG 10767 / O)</name>
    <dbReference type="NCBI Taxonomy" id="760192"/>
    <lineage>
        <taxon>Bacteria</taxon>
        <taxon>Pseudomonadati</taxon>
        <taxon>Bacteroidota</taxon>
        <taxon>Saprospiria</taxon>
        <taxon>Saprospirales</taxon>
        <taxon>Haliscomenobacteraceae</taxon>
        <taxon>Haliscomenobacter</taxon>
    </lineage>
</organism>
<proteinExistence type="predicted"/>
<feature type="transmembrane region" description="Helical" evidence="4">
    <location>
        <begin position="205"/>
        <end position="223"/>
    </location>
</feature>
<dbReference type="eggNOG" id="COG0457">
    <property type="taxonomic scope" value="Bacteria"/>
</dbReference>
<evidence type="ECO:0000256" key="2">
    <source>
        <dbReference type="ARBA" id="ARBA00022803"/>
    </source>
</evidence>
<dbReference type="Pfam" id="PF13231">
    <property type="entry name" value="PMT_2"/>
    <property type="match status" value="1"/>
</dbReference>
<reference key="2">
    <citation type="submission" date="2011-04" db="EMBL/GenBank/DDBJ databases">
        <title>Complete sequence of chromosome of Haliscomenobacter hydrossis DSM 1100.</title>
        <authorList>
            <consortium name="US DOE Joint Genome Institute (JGI-PGF)"/>
            <person name="Lucas S."/>
            <person name="Han J."/>
            <person name="Lapidus A."/>
            <person name="Bruce D."/>
            <person name="Goodwin L."/>
            <person name="Pitluck S."/>
            <person name="Peters L."/>
            <person name="Kyrpides N."/>
            <person name="Mavromatis K."/>
            <person name="Ivanova N."/>
            <person name="Ovchinnikova G."/>
            <person name="Pagani I."/>
            <person name="Daligault H."/>
            <person name="Detter J.C."/>
            <person name="Han C."/>
            <person name="Land M."/>
            <person name="Hauser L."/>
            <person name="Markowitz V."/>
            <person name="Cheng J.-F."/>
            <person name="Hugenholtz P."/>
            <person name="Woyke T."/>
            <person name="Wu D."/>
            <person name="Verbarg S."/>
            <person name="Frueling A."/>
            <person name="Brambilla E."/>
            <person name="Klenk H.-P."/>
            <person name="Eisen J.A."/>
        </authorList>
    </citation>
    <scope>NUCLEOTIDE SEQUENCE</scope>
    <source>
        <strain>DSM 1100</strain>
    </source>
</reference>
<sequence>MSILTIFASLSTTIMAKGKKNTPRKPQTPQVPVRPSTGLKNTKSARSVPASSGNSARLPGLVIALVAFFLYLPSLQFGYVLDDQLMYTNNQYVQEGLGGIGKILSTESFAGFFGEQKNLLVGGRYRPLSLVTFAVEKGIFGQNAALSHFINLVLYAFLGWLTYRTLRRIFPPQSSGSWLFSLAGLSALLYILHPIHSEAVANVKGRDEIMAALGAIGALYASWRYAQEGSQRWNIIAAVVFFLGLLSKENTLTFLAVIPLALYYFGNTTPRRMFTNAGVLLLTSLLYLALRYAVIGQLLGDIEADPNPMNDPFVNLSTGNKFATIFLTLAWYLKLLVFPHPLTHDYYPYHVPVVGFDDWRALLGLALHVVLAGVALWGLVKKNVPTFAAAFYLITLSIVSNVPFTVGAFMNERFLFLPSLGFSLFTAWLLVAYLPKRLGQKPGQNYALGLGLIVVLSLGYVVKTFTRLPVWKDENTLNEAAYAISTGSARANLFRAVALFRGSYATLPTTQQKLAKIAELMPLVDEAIRILPTYKAAWGFKAGLAGERYVIDKQLKPMLDVFAQAAIHDPNSQSIHDFTKYAKPSSGPVPPEMADFAYKIGYLHFAEQKQDYEHARQYLEYGRGGEPVDPRIEEALRKLK</sequence>
<keyword evidence="4" id="KW-0812">Transmembrane</keyword>
<evidence type="ECO:0000256" key="4">
    <source>
        <dbReference type="SAM" id="Phobius"/>
    </source>
</evidence>
<feature type="transmembrane region" description="Helical" evidence="4">
    <location>
        <begin position="386"/>
        <end position="407"/>
    </location>
</feature>
<evidence type="ECO:0000256" key="1">
    <source>
        <dbReference type="ARBA" id="ARBA00022737"/>
    </source>
</evidence>
<feature type="transmembrane region" description="Helical" evidence="4">
    <location>
        <begin position="414"/>
        <end position="434"/>
    </location>
</feature>
<keyword evidence="2" id="KW-0802">TPR repeat</keyword>
<reference evidence="6 7" key="1">
    <citation type="journal article" date="2011" name="Stand. Genomic Sci.">
        <title>Complete genome sequence of Haliscomenobacter hydrossis type strain (O).</title>
        <authorList>
            <consortium name="US DOE Joint Genome Institute (JGI-PGF)"/>
            <person name="Daligault H."/>
            <person name="Lapidus A."/>
            <person name="Zeytun A."/>
            <person name="Nolan M."/>
            <person name="Lucas S."/>
            <person name="Del Rio T.G."/>
            <person name="Tice H."/>
            <person name="Cheng J.F."/>
            <person name="Tapia R."/>
            <person name="Han C."/>
            <person name="Goodwin L."/>
            <person name="Pitluck S."/>
            <person name="Liolios K."/>
            <person name="Pagani I."/>
            <person name="Ivanova N."/>
            <person name="Huntemann M."/>
            <person name="Mavromatis K."/>
            <person name="Mikhailova N."/>
            <person name="Pati A."/>
            <person name="Chen A."/>
            <person name="Palaniappan K."/>
            <person name="Land M."/>
            <person name="Hauser L."/>
            <person name="Brambilla E.M."/>
            <person name="Rohde M."/>
            <person name="Verbarg S."/>
            <person name="Goker M."/>
            <person name="Bristow J."/>
            <person name="Eisen J.A."/>
            <person name="Markowitz V."/>
            <person name="Hugenholtz P."/>
            <person name="Kyrpides N.C."/>
            <person name="Klenk H.P."/>
            <person name="Woyke T."/>
        </authorList>
    </citation>
    <scope>NUCLEOTIDE SEQUENCE [LARGE SCALE GENOMIC DNA]</scope>
    <source>
        <strain evidence="7">ATCC 27775 / DSM 1100 / LMG 10767 / O</strain>
    </source>
</reference>
<evidence type="ECO:0000313" key="6">
    <source>
        <dbReference type="EMBL" id="AEE50341.1"/>
    </source>
</evidence>
<evidence type="ECO:0000313" key="7">
    <source>
        <dbReference type="Proteomes" id="UP000008461"/>
    </source>
</evidence>
<feature type="domain" description="Glycosyltransferase RgtA/B/C/D-like" evidence="5">
    <location>
        <begin position="139"/>
        <end position="290"/>
    </location>
</feature>
<keyword evidence="1" id="KW-0677">Repeat</keyword>
<feature type="transmembrane region" description="Helical" evidence="4">
    <location>
        <begin position="235"/>
        <end position="265"/>
    </location>
</feature>
<dbReference type="PANTHER" id="PTHR44227">
    <property type="match status" value="1"/>
</dbReference>
<feature type="transmembrane region" description="Helical" evidence="4">
    <location>
        <begin position="446"/>
        <end position="462"/>
    </location>
</feature>
<keyword evidence="4" id="KW-0472">Membrane</keyword>
<dbReference type="HOGENOM" id="CLU_427453_0_0_10"/>
<feature type="region of interest" description="Disordered" evidence="3">
    <location>
        <begin position="17"/>
        <end position="54"/>
    </location>
</feature>
<feature type="transmembrane region" description="Helical" evidence="4">
    <location>
        <begin position="61"/>
        <end position="81"/>
    </location>
</feature>
<feature type="transmembrane region" description="Helical" evidence="4">
    <location>
        <begin position="319"/>
        <end position="338"/>
    </location>
</feature>
<dbReference type="AlphaFoldDB" id="F4KXH0"/>
<evidence type="ECO:0000259" key="5">
    <source>
        <dbReference type="Pfam" id="PF13231"/>
    </source>
</evidence>
<dbReference type="PANTHER" id="PTHR44227:SF3">
    <property type="entry name" value="PROTEIN O-MANNOSYL-TRANSFERASE TMTC4"/>
    <property type="match status" value="1"/>
</dbReference>
<dbReference type="STRING" id="760192.Halhy_2468"/>
<dbReference type="KEGG" id="hhy:Halhy_2468"/>
<feature type="transmembrane region" description="Helical" evidence="4">
    <location>
        <begin position="359"/>
        <end position="380"/>
    </location>
</feature>
<dbReference type="InterPro" id="IPR038731">
    <property type="entry name" value="RgtA/B/C-like"/>
</dbReference>
<gene>
    <name evidence="6" type="ordered locus">Halhy_2468</name>
</gene>
<feature type="transmembrane region" description="Helical" evidence="4">
    <location>
        <begin position="175"/>
        <end position="193"/>
    </location>
</feature>
<dbReference type="OrthoDB" id="1489021at2"/>
<feature type="transmembrane region" description="Helical" evidence="4">
    <location>
        <begin position="145"/>
        <end position="163"/>
    </location>
</feature>
<feature type="compositionally biased region" description="Polar residues" evidence="3">
    <location>
        <begin position="38"/>
        <end position="54"/>
    </location>
</feature>
<protein>
    <recommendedName>
        <fullName evidence="5">Glycosyltransferase RgtA/B/C/D-like domain-containing protein</fullName>
    </recommendedName>
</protein>
<dbReference type="EMBL" id="CP002691">
    <property type="protein sequence ID" value="AEE50341.1"/>
    <property type="molecule type" value="Genomic_DNA"/>
</dbReference>
<accession>F4KXH0</accession>
<feature type="transmembrane region" description="Helical" evidence="4">
    <location>
        <begin position="277"/>
        <end position="299"/>
    </location>
</feature>
<keyword evidence="7" id="KW-1185">Reference proteome</keyword>
<keyword evidence="4" id="KW-1133">Transmembrane helix</keyword>
<evidence type="ECO:0000256" key="3">
    <source>
        <dbReference type="SAM" id="MobiDB-lite"/>
    </source>
</evidence>